<organism evidence="1">
    <name type="scientific">marine sediment metagenome</name>
    <dbReference type="NCBI Taxonomy" id="412755"/>
    <lineage>
        <taxon>unclassified sequences</taxon>
        <taxon>metagenomes</taxon>
        <taxon>ecological metagenomes</taxon>
    </lineage>
</organism>
<evidence type="ECO:0000313" key="1">
    <source>
        <dbReference type="EMBL" id="KKL14983.1"/>
    </source>
</evidence>
<gene>
    <name evidence="1" type="ORF">LCGC14_2510160</name>
</gene>
<proteinExistence type="predicted"/>
<protein>
    <submittedName>
        <fullName evidence="1">Uncharacterized protein</fullName>
    </submittedName>
</protein>
<dbReference type="AlphaFoldDB" id="A0A0F9DSU3"/>
<accession>A0A0F9DSU3</accession>
<reference evidence="1" key="1">
    <citation type="journal article" date="2015" name="Nature">
        <title>Complex archaea that bridge the gap between prokaryotes and eukaryotes.</title>
        <authorList>
            <person name="Spang A."/>
            <person name="Saw J.H."/>
            <person name="Jorgensen S.L."/>
            <person name="Zaremba-Niedzwiedzka K."/>
            <person name="Martijn J."/>
            <person name="Lind A.E."/>
            <person name="van Eijk R."/>
            <person name="Schleper C."/>
            <person name="Guy L."/>
            <person name="Ettema T.J."/>
        </authorList>
    </citation>
    <scope>NUCLEOTIDE SEQUENCE</scope>
</reference>
<comment type="caution">
    <text evidence="1">The sequence shown here is derived from an EMBL/GenBank/DDBJ whole genome shotgun (WGS) entry which is preliminary data.</text>
</comment>
<name>A0A0F9DSU3_9ZZZZ</name>
<sequence>MSEKIEDFKFSNWEDYAKTLKAENEGLKRNYISAVNGRKVFRQLHRDSKTTIQELVIMVNMYRSLPDLSNPDNAEKYNEGFRVRAYLNDKIEELDLVLTQAPPEGARND</sequence>
<dbReference type="EMBL" id="LAZR01040242">
    <property type="protein sequence ID" value="KKL14983.1"/>
    <property type="molecule type" value="Genomic_DNA"/>
</dbReference>